<evidence type="ECO:0000313" key="3">
    <source>
        <dbReference type="Proteomes" id="UP001145072"/>
    </source>
</evidence>
<reference evidence="2" key="1">
    <citation type="submission" date="2022-06" db="EMBL/GenBank/DDBJ databases">
        <title>Aquibacillus sp. a new bacterium isolated from soil saline samples.</title>
        <authorList>
            <person name="Galisteo C."/>
            <person name="De La Haba R."/>
            <person name="Sanchez-Porro C."/>
            <person name="Ventosa A."/>
        </authorList>
    </citation>
    <scope>NUCLEOTIDE SEQUENCE</scope>
    <source>
        <strain evidence="2">JCM 12387</strain>
    </source>
</reference>
<protein>
    <submittedName>
        <fullName evidence="2">Methylthioribose kinase</fullName>
    </submittedName>
</protein>
<organism evidence="2 3">
    <name type="scientific">Aquibacillus koreensis</name>
    <dbReference type="NCBI Taxonomy" id="279446"/>
    <lineage>
        <taxon>Bacteria</taxon>
        <taxon>Bacillati</taxon>
        <taxon>Bacillota</taxon>
        <taxon>Bacilli</taxon>
        <taxon>Bacillales</taxon>
        <taxon>Bacillaceae</taxon>
        <taxon>Aquibacillus</taxon>
    </lineage>
</organism>
<keyword evidence="2" id="KW-0808">Transferase</keyword>
<feature type="domain" description="DUF7147" evidence="1">
    <location>
        <begin position="1"/>
        <end position="125"/>
    </location>
</feature>
<comment type="caution">
    <text evidence="2">The sequence shown here is derived from an EMBL/GenBank/DDBJ whole genome shotgun (WGS) entry which is preliminary data.</text>
</comment>
<proteinExistence type="predicted"/>
<accession>A0A9X3WL47</accession>
<dbReference type="EMBL" id="JAMQJZ010000006">
    <property type="protein sequence ID" value="MDC3420603.1"/>
    <property type="molecule type" value="Genomic_DNA"/>
</dbReference>
<dbReference type="AlphaFoldDB" id="A0A9X3WL47"/>
<dbReference type="GO" id="GO:0016301">
    <property type="term" value="F:kinase activity"/>
    <property type="evidence" value="ECO:0007669"/>
    <property type="project" value="UniProtKB-KW"/>
</dbReference>
<keyword evidence="2" id="KW-0418">Kinase</keyword>
<dbReference type="InterPro" id="IPR055571">
    <property type="entry name" value="DUF7147"/>
</dbReference>
<sequence>MIQKCIELGEGYADIYELIELAKRMPERIEHFVAIHTTKEKKQVTSLALVMKPTREGNFQPIYICLEGIPTPDSKKSKRYDLFENVAQEYSKQIKSLTVKPSNIFHERSLYYQHLIGILQMNHLVYSNA</sequence>
<evidence type="ECO:0000259" key="1">
    <source>
        <dbReference type="Pfam" id="PF23648"/>
    </source>
</evidence>
<evidence type="ECO:0000313" key="2">
    <source>
        <dbReference type="EMBL" id="MDC3420603.1"/>
    </source>
</evidence>
<name>A0A9X3WL47_9BACI</name>
<dbReference type="Proteomes" id="UP001145072">
    <property type="component" value="Unassembled WGS sequence"/>
</dbReference>
<dbReference type="Pfam" id="PF23648">
    <property type="entry name" value="DUF7147"/>
    <property type="match status" value="1"/>
</dbReference>
<keyword evidence="3" id="KW-1185">Reference proteome</keyword>
<gene>
    <name evidence="2" type="ORF">NC661_09510</name>
</gene>
<dbReference type="RefSeq" id="WP_259872168.1">
    <property type="nucleotide sequence ID" value="NZ_JAMQJZ010000006.1"/>
</dbReference>